<name>A0A8C9EX82_PAVCR</name>
<evidence type="ECO:0000256" key="1">
    <source>
        <dbReference type="SAM" id="SignalP"/>
    </source>
</evidence>
<protein>
    <submittedName>
        <fullName evidence="2">Uncharacterized protein</fullName>
    </submittedName>
</protein>
<proteinExistence type="predicted"/>
<evidence type="ECO:0000313" key="2">
    <source>
        <dbReference type="Ensembl" id="ENSPSTP00000007309.1"/>
    </source>
</evidence>
<dbReference type="AlphaFoldDB" id="A0A8C9EX82"/>
<sequence length="92" mass="10487">WQLRRSWCEHTGLPWFSFLLMCGWEQDECPSTTSTMSPFVLSSSGPTVPCWMGPWAAWAGLKCGGWWPCLWWGGWSFMILQVPSNPGHSVIH</sequence>
<keyword evidence="3" id="KW-1185">Reference proteome</keyword>
<feature type="chain" id="PRO_5034111026" evidence="1">
    <location>
        <begin position="26"/>
        <end position="92"/>
    </location>
</feature>
<evidence type="ECO:0000313" key="3">
    <source>
        <dbReference type="Proteomes" id="UP000694428"/>
    </source>
</evidence>
<organism evidence="2 3">
    <name type="scientific">Pavo cristatus</name>
    <name type="common">Indian peafowl</name>
    <name type="synonym">Blue peafowl</name>
    <dbReference type="NCBI Taxonomy" id="9049"/>
    <lineage>
        <taxon>Eukaryota</taxon>
        <taxon>Metazoa</taxon>
        <taxon>Chordata</taxon>
        <taxon>Craniata</taxon>
        <taxon>Vertebrata</taxon>
        <taxon>Euteleostomi</taxon>
        <taxon>Archelosauria</taxon>
        <taxon>Archosauria</taxon>
        <taxon>Dinosauria</taxon>
        <taxon>Saurischia</taxon>
        <taxon>Theropoda</taxon>
        <taxon>Coelurosauria</taxon>
        <taxon>Aves</taxon>
        <taxon>Neognathae</taxon>
        <taxon>Galloanserae</taxon>
        <taxon>Galliformes</taxon>
        <taxon>Phasianidae</taxon>
        <taxon>Phasianinae</taxon>
        <taxon>Pavo</taxon>
    </lineage>
</organism>
<dbReference type="Proteomes" id="UP000694428">
    <property type="component" value="Unplaced"/>
</dbReference>
<feature type="signal peptide" evidence="1">
    <location>
        <begin position="1"/>
        <end position="25"/>
    </location>
</feature>
<dbReference type="Ensembl" id="ENSPSTT00000007667.1">
    <property type="protein sequence ID" value="ENSPSTP00000007309.1"/>
    <property type="gene ID" value="ENSPSTG00000005181.1"/>
</dbReference>
<reference evidence="2" key="2">
    <citation type="submission" date="2025-09" db="UniProtKB">
        <authorList>
            <consortium name="Ensembl"/>
        </authorList>
    </citation>
    <scope>IDENTIFICATION</scope>
</reference>
<accession>A0A8C9EX82</accession>
<reference evidence="2" key="1">
    <citation type="submission" date="2025-08" db="UniProtKB">
        <authorList>
            <consortium name="Ensembl"/>
        </authorList>
    </citation>
    <scope>IDENTIFICATION</scope>
</reference>
<keyword evidence="1" id="KW-0732">Signal</keyword>